<dbReference type="InterPro" id="IPR006665">
    <property type="entry name" value="OmpA-like"/>
</dbReference>
<dbReference type="InterPro" id="IPR006664">
    <property type="entry name" value="OMP_bac"/>
</dbReference>
<feature type="chain" id="PRO_5046779599" evidence="7">
    <location>
        <begin position="26"/>
        <end position="563"/>
    </location>
</feature>
<protein>
    <submittedName>
        <fullName evidence="9">OmpA family protein</fullName>
    </submittedName>
</protein>
<dbReference type="EMBL" id="JAJADQ010000002">
    <property type="protein sequence ID" value="MCB2376594.1"/>
    <property type="molecule type" value="Genomic_DNA"/>
</dbReference>
<evidence type="ECO:0000313" key="10">
    <source>
        <dbReference type="Proteomes" id="UP001165297"/>
    </source>
</evidence>
<dbReference type="Pfam" id="PF02412">
    <property type="entry name" value="TSP_3"/>
    <property type="match status" value="2"/>
</dbReference>
<dbReference type="InterPro" id="IPR003367">
    <property type="entry name" value="Thrombospondin_3-like_rpt"/>
</dbReference>
<evidence type="ECO:0000256" key="6">
    <source>
        <dbReference type="SAM" id="MobiDB-lite"/>
    </source>
</evidence>
<dbReference type="Gene3D" id="3.30.1330.60">
    <property type="entry name" value="OmpA-like domain"/>
    <property type="match status" value="1"/>
</dbReference>
<dbReference type="PANTHER" id="PTHR30329">
    <property type="entry name" value="STATOR ELEMENT OF FLAGELLAR MOTOR COMPLEX"/>
    <property type="match status" value="1"/>
</dbReference>
<sequence>MKHILRNYKPLILLVALLALSRAAAAQTAERRTGLGLVASGLQYQGDFGSDYWKWDNTRLAPGLTINQYLFRGLDLTTQLLYGELTGRRSADTYFTTTVFGANLGLKFRLNNGWALKEDARIQPYLLAASGWLYTNKAGQFEGRRLDQDKGYVDVFGAAGISLRLGPAVSLFVQTGQHLPLHANLDGTQEASTPQWADRFLQHSVGLTFNLGQAPDADEDDVADQLDKCPNTPAGVEVDERGCPLDGDQDQVPDYLDACATEAGSPEARGCPDKDGDGIVDAEDTCPEVAGKGELSGCPDADADGIPDQEDKCPDTAPGTSVDFTGCPVPDAAEPAKPADTPNPDTDGDGVLNAADRCPNSAGPASNGGCPALRQEIRQRLQAATRSIRFELNRATLLPSSYPTLDALLPILAEYPDYSLSIAGHTDSKGPAAFNLTLSRERAAAARAYLLGKGVAENRIEMRGYGPRHALAPNTTEAGRARNRRVEFDLFVSKEKNAAEVKYGPEPTAATLAAPAKAGKALPVKKAAVKKRPARKATVIKKAAPRTTPAAPRKAGSRRTPGK</sequence>
<keyword evidence="2 7" id="KW-0732">Signal</keyword>
<dbReference type="PROSITE" id="PS51123">
    <property type="entry name" value="OMPA_2"/>
    <property type="match status" value="1"/>
</dbReference>
<reference evidence="9" key="1">
    <citation type="submission" date="2021-10" db="EMBL/GenBank/DDBJ databases">
        <authorList>
            <person name="Dean J.D."/>
            <person name="Kim M.K."/>
            <person name="Newey C.N."/>
            <person name="Stoker T.S."/>
            <person name="Thompson D.W."/>
            <person name="Grose J.H."/>
        </authorList>
    </citation>
    <scope>NUCLEOTIDE SEQUENCE</scope>
    <source>
        <strain evidence="9">BT635</strain>
    </source>
</reference>
<dbReference type="PRINTS" id="PR01023">
    <property type="entry name" value="NAFLGMOTY"/>
</dbReference>
<evidence type="ECO:0000256" key="4">
    <source>
        <dbReference type="ARBA" id="ARBA00023237"/>
    </source>
</evidence>
<feature type="signal peptide" evidence="7">
    <location>
        <begin position="1"/>
        <end position="25"/>
    </location>
</feature>
<keyword evidence="3 5" id="KW-0472">Membrane</keyword>
<dbReference type="SUPFAM" id="SSF103088">
    <property type="entry name" value="OmpA-like"/>
    <property type="match status" value="1"/>
</dbReference>
<evidence type="ECO:0000256" key="5">
    <source>
        <dbReference type="PROSITE-ProRule" id="PRU00473"/>
    </source>
</evidence>
<dbReference type="CDD" id="cd07185">
    <property type="entry name" value="OmpA_C-like"/>
    <property type="match status" value="1"/>
</dbReference>
<feature type="region of interest" description="Disordered" evidence="6">
    <location>
        <begin position="524"/>
        <end position="563"/>
    </location>
</feature>
<evidence type="ECO:0000259" key="8">
    <source>
        <dbReference type="PROSITE" id="PS51123"/>
    </source>
</evidence>
<dbReference type="Pfam" id="PF00691">
    <property type="entry name" value="OmpA"/>
    <property type="match status" value="1"/>
</dbReference>
<dbReference type="Gene3D" id="4.10.1080.10">
    <property type="entry name" value="TSP type-3 repeat"/>
    <property type="match status" value="2"/>
</dbReference>
<dbReference type="PANTHER" id="PTHR30329:SF21">
    <property type="entry name" value="LIPOPROTEIN YIAD-RELATED"/>
    <property type="match status" value="1"/>
</dbReference>
<comment type="caution">
    <text evidence="9">The sequence shown here is derived from an EMBL/GenBank/DDBJ whole genome shotgun (WGS) entry which is preliminary data.</text>
</comment>
<comment type="subcellular location">
    <subcellularLocation>
        <location evidence="1">Cell outer membrane</location>
    </subcellularLocation>
</comment>
<keyword evidence="10" id="KW-1185">Reference proteome</keyword>
<accession>A0ABS8AB14</accession>
<feature type="domain" description="OmpA-like" evidence="8">
    <location>
        <begin position="377"/>
        <end position="494"/>
    </location>
</feature>
<dbReference type="SUPFAM" id="SSF103647">
    <property type="entry name" value="TSP type-3 repeat"/>
    <property type="match status" value="2"/>
</dbReference>
<evidence type="ECO:0000256" key="3">
    <source>
        <dbReference type="ARBA" id="ARBA00023136"/>
    </source>
</evidence>
<dbReference type="InterPro" id="IPR036737">
    <property type="entry name" value="OmpA-like_sf"/>
</dbReference>
<evidence type="ECO:0000256" key="2">
    <source>
        <dbReference type="ARBA" id="ARBA00022729"/>
    </source>
</evidence>
<dbReference type="RefSeq" id="WP_226182686.1">
    <property type="nucleotide sequence ID" value="NZ_JAJADQ010000002.1"/>
</dbReference>
<proteinExistence type="predicted"/>
<name>A0ABS8AB14_9BACT</name>
<evidence type="ECO:0000313" key="9">
    <source>
        <dbReference type="EMBL" id="MCB2376594.1"/>
    </source>
</evidence>
<feature type="compositionally biased region" description="Low complexity" evidence="6">
    <location>
        <begin position="541"/>
        <end position="554"/>
    </location>
</feature>
<dbReference type="InterPro" id="IPR050330">
    <property type="entry name" value="Bact_OuterMem_StrucFunc"/>
</dbReference>
<keyword evidence="4" id="KW-0998">Cell outer membrane</keyword>
<evidence type="ECO:0000256" key="1">
    <source>
        <dbReference type="ARBA" id="ARBA00004442"/>
    </source>
</evidence>
<dbReference type="Proteomes" id="UP001165297">
    <property type="component" value="Unassembled WGS sequence"/>
</dbReference>
<evidence type="ECO:0000256" key="7">
    <source>
        <dbReference type="SAM" id="SignalP"/>
    </source>
</evidence>
<organism evidence="9 10">
    <name type="scientific">Hymenobacter nitidus</name>
    <dbReference type="NCBI Taxonomy" id="2880929"/>
    <lineage>
        <taxon>Bacteria</taxon>
        <taxon>Pseudomonadati</taxon>
        <taxon>Bacteroidota</taxon>
        <taxon>Cytophagia</taxon>
        <taxon>Cytophagales</taxon>
        <taxon>Hymenobacteraceae</taxon>
        <taxon>Hymenobacter</taxon>
    </lineage>
</organism>
<feature type="compositionally biased region" description="Basic residues" evidence="6">
    <location>
        <begin position="527"/>
        <end position="539"/>
    </location>
</feature>
<dbReference type="PRINTS" id="PR01021">
    <property type="entry name" value="OMPADOMAIN"/>
</dbReference>
<dbReference type="InterPro" id="IPR028974">
    <property type="entry name" value="TSP_type-3_rpt"/>
</dbReference>
<gene>
    <name evidence="9" type="ORF">LGH70_03315</name>
</gene>